<feature type="region of interest" description="Disordered" evidence="1">
    <location>
        <begin position="816"/>
        <end position="1132"/>
    </location>
</feature>
<proteinExistence type="predicted"/>
<feature type="compositionally biased region" description="Low complexity" evidence="1">
    <location>
        <begin position="895"/>
        <end position="905"/>
    </location>
</feature>
<dbReference type="Gene3D" id="3.30.50.10">
    <property type="entry name" value="Erythroid Transcription Factor GATA-1, subunit A"/>
    <property type="match status" value="1"/>
</dbReference>
<gene>
    <name evidence="3 5" type="ORF">P152DRAFT_431102</name>
</gene>
<feature type="region of interest" description="Disordered" evidence="1">
    <location>
        <begin position="635"/>
        <end position="704"/>
    </location>
</feature>
<dbReference type="SUPFAM" id="SSF57716">
    <property type="entry name" value="Glucocorticoid receptor-like (DNA-binding domain)"/>
    <property type="match status" value="1"/>
</dbReference>
<dbReference type="GO" id="GO:0008270">
    <property type="term" value="F:zinc ion binding"/>
    <property type="evidence" value="ECO:0007669"/>
    <property type="project" value="InterPro"/>
</dbReference>
<feature type="compositionally biased region" description="Polar residues" evidence="1">
    <location>
        <begin position="443"/>
        <end position="454"/>
    </location>
</feature>
<dbReference type="GO" id="GO:0006357">
    <property type="term" value="P:regulation of transcription by RNA polymerase II"/>
    <property type="evidence" value="ECO:0007669"/>
    <property type="project" value="TreeGrafter"/>
</dbReference>
<evidence type="ECO:0000259" key="2">
    <source>
        <dbReference type="Pfam" id="PF25823"/>
    </source>
</evidence>
<dbReference type="Proteomes" id="UP000504638">
    <property type="component" value="Unplaced"/>
</dbReference>
<evidence type="ECO:0000313" key="5">
    <source>
        <dbReference type="RefSeq" id="XP_033536589.1"/>
    </source>
</evidence>
<dbReference type="GO" id="GO:0000183">
    <property type="term" value="P:rDNA heterochromatin formation"/>
    <property type="evidence" value="ECO:0007669"/>
    <property type="project" value="TreeGrafter"/>
</dbReference>
<feature type="compositionally biased region" description="Basic and acidic residues" evidence="1">
    <location>
        <begin position="938"/>
        <end position="948"/>
    </location>
</feature>
<feature type="compositionally biased region" description="Polar residues" evidence="1">
    <location>
        <begin position="274"/>
        <end position="295"/>
    </location>
</feature>
<feature type="compositionally biased region" description="Basic and acidic residues" evidence="1">
    <location>
        <begin position="1070"/>
        <end position="1091"/>
    </location>
</feature>
<feature type="compositionally biased region" description="Polar residues" evidence="1">
    <location>
        <begin position="964"/>
        <end position="1003"/>
    </location>
</feature>
<feature type="compositionally biased region" description="Polar residues" evidence="1">
    <location>
        <begin position="1041"/>
        <end position="1054"/>
    </location>
</feature>
<dbReference type="PANTHER" id="PTHR39147">
    <property type="entry name" value="PROTEIN SPT21"/>
    <property type="match status" value="1"/>
</dbReference>
<feature type="region of interest" description="Disordered" evidence="1">
    <location>
        <begin position="267"/>
        <end position="326"/>
    </location>
</feature>
<feature type="region of interest" description="Disordered" evidence="1">
    <location>
        <begin position="472"/>
        <end position="491"/>
    </location>
</feature>
<evidence type="ECO:0000313" key="4">
    <source>
        <dbReference type="Proteomes" id="UP000504638"/>
    </source>
</evidence>
<feature type="region of interest" description="Disordered" evidence="1">
    <location>
        <begin position="1"/>
        <end position="26"/>
    </location>
</feature>
<evidence type="ECO:0000256" key="1">
    <source>
        <dbReference type="SAM" id="MobiDB-lite"/>
    </source>
</evidence>
<evidence type="ECO:0000313" key="3">
    <source>
        <dbReference type="EMBL" id="KAF1814958.1"/>
    </source>
</evidence>
<dbReference type="InterPro" id="IPR042403">
    <property type="entry name" value="Spt21/Ams2"/>
</dbReference>
<organism evidence="3">
    <name type="scientific">Eremomyces bilateralis CBS 781.70</name>
    <dbReference type="NCBI Taxonomy" id="1392243"/>
    <lineage>
        <taxon>Eukaryota</taxon>
        <taxon>Fungi</taxon>
        <taxon>Dikarya</taxon>
        <taxon>Ascomycota</taxon>
        <taxon>Pezizomycotina</taxon>
        <taxon>Dothideomycetes</taxon>
        <taxon>Dothideomycetes incertae sedis</taxon>
        <taxon>Eremomycetales</taxon>
        <taxon>Eremomycetaceae</taxon>
        <taxon>Eremomyces</taxon>
    </lineage>
</organism>
<dbReference type="InterPro" id="IPR057725">
    <property type="entry name" value="Ams2-SPT21_N"/>
</dbReference>
<feature type="region of interest" description="Disordered" evidence="1">
    <location>
        <begin position="362"/>
        <end position="463"/>
    </location>
</feature>
<name>A0A6G1GA53_9PEZI</name>
<feature type="region of interest" description="Disordered" evidence="1">
    <location>
        <begin position="558"/>
        <end position="621"/>
    </location>
</feature>
<dbReference type="EMBL" id="ML975152">
    <property type="protein sequence ID" value="KAF1814958.1"/>
    <property type="molecule type" value="Genomic_DNA"/>
</dbReference>
<reference evidence="3 5" key="1">
    <citation type="submission" date="2020-01" db="EMBL/GenBank/DDBJ databases">
        <authorList>
            <consortium name="DOE Joint Genome Institute"/>
            <person name="Haridas S."/>
            <person name="Albert R."/>
            <person name="Binder M."/>
            <person name="Bloem J."/>
            <person name="Labutti K."/>
            <person name="Salamov A."/>
            <person name="Andreopoulos B."/>
            <person name="Baker S.E."/>
            <person name="Barry K."/>
            <person name="Bills G."/>
            <person name="Bluhm B.H."/>
            <person name="Cannon C."/>
            <person name="Castanera R."/>
            <person name="Culley D.E."/>
            <person name="Daum C."/>
            <person name="Ezra D."/>
            <person name="Gonzalez J.B."/>
            <person name="Henrissat B."/>
            <person name="Kuo A."/>
            <person name="Liang C."/>
            <person name="Lipzen A."/>
            <person name="Lutzoni F."/>
            <person name="Magnuson J."/>
            <person name="Mondo S."/>
            <person name="Nolan M."/>
            <person name="Ohm R."/>
            <person name="Pangilinan J."/>
            <person name="Park H.-J."/>
            <person name="Ramirez L."/>
            <person name="Alfaro M."/>
            <person name="Sun H."/>
            <person name="Tritt A."/>
            <person name="Yoshinaga Y."/>
            <person name="Zwiers L.-H."/>
            <person name="Turgeon B.G."/>
            <person name="Goodwin S.B."/>
            <person name="Spatafora J.W."/>
            <person name="Crous P.W."/>
            <person name="Grigoriev I.V."/>
        </authorList>
    </citation>
    <scope>NUCLEOTIDE SEQUENCE</scope>
    <source>
        <strain evidence="3 5">CBS 781.70</strain>
    </source>
</reference>
<feature type="compositionally biased region" description="Polar residues" evidence="1">
    <location>
        <begin position="655"/>
        <end position="665"/>
    </location>
</feature>
<dbReference type="Pfam" id="PF25823">
    <property type="entry name" value="Ams2-SPT21_N"/>
    <property type="match status" value="1"/>
</dbReference>
<keyword evidence="4" id="KW-1185">Reference proteome</keyword>
<accession>A0A6G1GA53</accession>
<dbReference type="GO" id="GO:0030466">
    <property type="term" value="P:silent mating-type cassette heterochromatin formation"/>
    <property type="evidence" value="ECO:0007669"/>
    <property type="project" value="TreeGrafter"/>
</dbReference>
<dbReference type="OrthoDB" id="3199820at2759"/>
<protein>
    <recommendedName>
        <fullName evidence="2">Ams2/SPT21 N-terminal domain-containing protein</fullName>
    </recommendedName>
</protein>
<dbReference type="GeneID" id="54417982"/>
<dbReference type="PANTHER" id="PTHR39147:SF1">
    <property type="entry name" value="PROTEIN SPT21"/>
    <property type="match status" value="1"/>
</dbReference>
<feature type="compositionally biased region" description="Polar residues" evidence="1">
    <location>
        <begin position="569"/>
        <end position="583"/>
    </location>
</feature>
<feature type="compositionally biased region" description="Polar residues" evidence="1">
    <location>
        <begin position="475"/>
        <end position="491"/>
    </location>
</feature>
<feature type="compositionally biased region" description="Polar residues" evidence="1">
    <location>
        <begin position="226"/>
        <end position="239"/>
    </location>
</feature>
<feature type="domain" description="Ams2/SPT21 N-terminal" evidence="2">
    <location>
        <begin position="33"/>
        <end position="171"/>
    </location>
</feature>
<dbReference type="InterPro" id="IPR013088">
    <property type="entry name" value="Znf_NHR/GATA"/>
</dbReference>
<feature type="compositionally biased region" description="Pro residues" evidence="1">
    <location>
        <begin position="591"/>
        <end position="603"/>
    </location>
</feature>
<dbReference type="RefSeq" id="XP_033536589.1">
    <property type="nucleotide sequence ID" value="XM_033677412.1"/>
</dbReference>
<sequence length="1297" mass="139559">MSSPSLPSDGATPRSDLTAHGGNDMDSAGLDIPRRLMKVKVLYTFDDQNKTNCLARLPNAVNVPVVDLDDSTQIGVIELRTCIQAIITASPELISKLEHDYTVYAYDFSEYDTPLVGQGLLSAVLTSGSTPNAPLSDSQPMITGRVCRNILGIFSGGASETLEVKLRLVPVPSSSQTEYMANMERYRSMNRPMPDGYENAAWTNYPREYQDDGRLTGHSGSPPAQPQMQRGSLQRSYSMASDSLHDILAPRARAADFSDAGMTPAYSIEGSRVGSPTPSVRSANGLSQGPQQYPQPTRPPSRASVRGDMTNQQMSDWGEGDIEEGPAKKRARLEQVEWRGKTAFGAKQDSLRVAASTQASIRGHRPLPGHLMAQGHDGPGRAPTPRPQRFAQPDRRPSQAGMSTLRQESAYDLVDYMSPDPTMPPTAPQVDSGLYSAEDEQSGSHYASPTSDIPSSPPELPTRRDIIQPALNSPAPATQINPNDSGFGSDTVDIQDQRVRNKEQGKKKQLEAIHKRNSTTDWISHCYGPQELLPSKMHLTENFERAQKNLTSYQARLQSAAADLPPPASQSHRTQAPGVNQSDLPDERPMNPLPSENPIPSTPCPASKAPDRPILATSAPESNINVLPPFMLETSTVEVRRPGKGNTKPAKKSSKSNSQPRSRANSKAPLAAEQNGEAPGSTPAPEGPQEPPKPRSGSGARRKKMIQDNLESAIRSGEMPRFCINCGDIKPSTWRKAFTRVVDGDPADVVLRNEAGGILCTEVLERDEDDRVTKYRIYKKSPGPEDKVGDNIEEVTLCNSCGIYFVSKGAMRPSFLWGKRQKPGESKMSRQRKKKIEYTGLPQPSSDFFAPPQSDAGMSVDGTGENGSPDDALNTNAAPADQAERQPSTSKDDSAAAAPQDALQATPENARPEVQQNSAEIGVDPTPKPTRRLLFPSPRKDGEMKLLGEDPASSKASLAGSPPHSESGNGNSMGPSQTDAQGDGAQFTNEDASETPADQTNESTEADKENHPPPISDYELAHLFDDLPEIASPSAPKTPRKTPQSNKSNSTFSFASLLKTPTPATRRSIRIAEKSGGKDRSSRSRRQRDGDQDNEFSATPSRSSKRRRRRSLVEADDNALDGNDGLPPTNLGVHMTPFTAQLNQMLSDGLFTSPHRTFGLLSSPGRVWGAGQMDGGMQLDGADWTSDGFFEDAGLMQLQIPGDAAGLGMAGFVGQGNGKGIDQAGVMTDATVPSSPPALNESALGFEFYVDPDADEDWSVPREMGGLGLQDAVKPMQEVGVGGMQGSAVDVMEKTAG</sequence>
<feature type="region of interest" description="Disordered" evidence="1">
    <location>
        <begin position="208"/>
        <end position="239"/>
    </location>
</feature>
<reference evidence="5" key="3">
    <citation type="submission" date="2025-04" db="UniProtKB">
        <authorList>
            <consortium name="RefSeq"/>
        </authorList>
    </citation>
    <scope>IDENTIFICATION</scope>
    <source>
        <strain evidence="5">CBS 781.70</strain>
    </source>
</reference>
<reference evidence="5" key="2">
    <citation type="submission" date="2020-04" db="EMBL/GenBank/DDBJ databases">
        <authorList>
            <consortium name="NCBI Genome Project"/>
        </authorList>
    </citation>
    <scope>NUCLEOTIDE SEQUENCE</scope>
    <source>
        <strain evidence="5">CBS 781.70</strain>
    </source>
</reference>